<dbReference type="InterPro" id="IPR050090">
    <property type="entry name" value="Tyrosine_recombinase_XerCD"/>
</dbReference>
<evidence type="ECO:0000256" key="4">
    <source>
        <dbReference type="ARBA" id="ARBA00023172"/>
    </source>
</evidence>
<feature type="domain" description="Core-binding (CB)" evidence="7">
    <location>
        <begin position="23"/>
        <end position="120"/>
    </location>
</feature>
<protein>
    <submittedName>
        <fullName evidence="8">Putative transposase/integrase</fullName>
    </submittedName>
</protein>
<name>A0A3G9IPN1_9ACTN</name>
<dbReference type="Pfam" id="PF00589">
    <property type="entry name" value="Phage_integrase"/>
    <property type="match status" value="1"/>
</dbReference>
<keyword evidence="3 5" id="KW-0238">DNA-binding</keyword>
<evidence type="ECO:0000259" key="6">
    <source>
        <dbReference type="PROSITE" id="PS51898"/>
    </source>
</evidence>
<dbReference type="PROSITE" id="PS51898">
    <property type="entry name" value="TYR_RECOMBINASE"/>
    <property type="match status" value="1"/>
</dbReference>
<comment type="similarity">
    <text evidence="1">Belongs to the 'phage' integrase family.</text>
</comment>
<dbReference type="PANTHER" id="PTHR30349">
    <property type="entry name" value="PHAGE INTEGRASE-RELATED"/>
    <property type="match status" value="1"/>
</dbReference>
<dbReference type="AlphaFoldDB" id="A0A3G9IPN1"/>
<dbReference type="OrthoDB" id="1822491at2"/>
<reference evidence="8 9" key="1">
    <citation type="submission" date="2018-11" db="EMBL/GenBank/DDBJ databases">
        <title>Complete genome sequence of Nocardioides baekrokdamisoli strain KCTC 39748.</title>
        <authorList>
            <person name="Kang S.W."/>
            <person name="Lee K.C."/>
            <person name="Kim K.K."/>
            <person name="Kim J.S."/>
            <person name="Kim D.S."/>
            <person name="Ko S.H."/>
            <person name="Yang S.H."/>
            <person name="Shin Y.K."/>
            <person name="Lee J.S."/>
        </authorList>
    </citation>
    <scope>NUCLEOTIDE SEQUENCE [LARGE SCALE GENOMIC DNA]</scope>
    <source>
        <strain evidence="8 9">KCTC 39748</strain>
    </source>
</reference>
<dbReference type="PROSITE" id="PS51900">
    <property type="entry name" value="CB"/>
    <property type="match status" value="1"/>
</dbReference>
<dbReference type="Gene3D" id="1.10.443.10">
    <property type="entry name" value="Intergrase catalytic core"/>
    <property type="match status" value="1"/>
</dbReference>
<evidence type="ECO:0000313" key="8">
    <source>
        <dbReference type="EMBL" id="BBH18015.1"/>
    </source>
</evidence>
<dbReference type="InterPro" id="IPR013762">
    <property type="entry name" value="Integrase-like_cat_sf"/>
</dbReference>
<proteinExistence type="inferred from homology"/>
<dbReference type="Proteomes" id="UP000271573">
    <property type="component" value="Chromosome"/>
</dbReference>
<keyword evidence="2" id="KW-0229">DNA integration</keyword>
<dbReference type="InterPro" id="IPR004107">
    <property type="entry name" value="Integrase_SAM-like_N"/>
</dbReference>
<feature type="domain" description="Tyr recombinase" evidence="6">
    <location>
        <begin position="166"/>
        <end position="377"/>
    </location>
</feature>
<dbReference type="Gene3D" id="1.10.150.130">
    <property type="match status" value="1"/>
</dbReference>
<dbReference type="KEGG" id="nbe:Back2_23020"/>
<accession>A0A3G9IPN1</accession>
<evidence type="ECO:0000313" key="9">
    <source>
        <dbReference type="Proteomes" id="UP000271573"/>
    </source>
</evidence>
<dbReference type="SUPFAM" id="SSF56349">
    <property type="entry name" value="DNA breaking-rejoining enzymes"/>
    <property type="match status" value="1"/>
</dbReference>
<dbReference type="Pfam" id="PF02899">
    <property type="entry name" value="Phage_int_SAM_1"/>
    <property type="match status" value="1"/>
</dbReference>
<dbReference type="InterPro" id="IPR044068">
    <property type="entry name" value="CB"/>
</dbReference>
<keyword evidence="4" id="KW-0233">DNA recombination</keyword>
<dbReference type="GO" id="GO:0006310">
    <property type="term" value="P:DNA recombination"/>
    <property type="evidence" value="ECO:0007669"/>
    <property type="project" value="UniProtKB-KW"/>
</dbReference>
<dbReference type="GO" id="GO:0003677">
    <property type="term" value="F:DNA binding"/>
    <property type="evidence" value="ECO:0007669"/>
    <property type="project" value="UniProtKB-UniRule"/>
</dbReference>
<dbReference type="EMBL" id="AP019307">
    <property type="protein sequence ID" value="BBH18015.1"/>
    <property type="molecule type" value="Genomic_DNA"/>
</dbReference>
<dbReference type="InterPro" id="IPR011010">
    <property type="entry name" value="DNA_brk_join_enz"/>
</dbReference>
<dbReference type="GO" id="GO:0015074">
    <property type="term" value="P:DNA integration"/>
    <property type="evidence" value="ECO:0007669"/>
    <property type="project" value="UniProtKB-KW"/>
</dbReference>
<sequence>MAKVQRVRIGDDEATWTVVDSGGSVIVPAEEFLEYLRNSDYSPNTVRSYARALALWWTFLDDRSRAWDSVPLKEFGTFLNKVRTGALDQSSTMLRPVPIVAESTVAARFRAVASLYRFHASNGVGTSSLLYETVRSRPGAYLPLLEHIARRNGRVRSVVRVREERREVPVLTPTQIDGLLAHEARWDGHAGQWLGDLRYRFLWALLAESGCRIGEALSLRHGDWQSGRGDTASIRFVAAKHPHGIRLKSGARRVFVSAQLDRLYADYVWALCEQGADAVLDDWDNAYIFCNVKRHPLFGPLRPESVYAHLRASIRAGAPVPASTTPHWFRHTHATALLLAGTPVHVVSRRLGHADVQTTLNVYGHVTTDAELAALASWSSFVSPWETRSETV</sequence>
<evidence type="ECO:0000256" key="2">
    <source>
        <dbReference type="ARBA" id="ARBA00022908"/>
    </source>
</evidence>
<gene>
    <name evidence="8" type="ORF">Back2_23020</name>
</gene>
<evidence type="ECO:0000256" key="5">
    <source>
        <dbReference type="PROSITE-ProRule" id="PRU01248"/>
    </source>
</evidence>
<dbReference type="RefSeq" id="WP_125569387.1">
    <property type="nucleotide sequence ID" value="NZ_AP019307.1"/>
</dbReference>
<dbReference type="PANTHER" id="PTHR30349:SF41">
    <property type="entry name" value="INTEGRASE_RECOMBINASE PROTEIN MJ0367-RELATED"/>
    <property type="match status" value="1"/>
</dbReference>
<dbReference type="InterPro" id="IPR002104">
    <property type="entry name" value="Integrase_catalytic"/>
</dbReference>
<keyword evidence="9" id="KW-1185">Reference proteome</keyword>
<evidence type="ECO:0000259" key="7">
    <source>
        <dbReference type="PROSITE" id="PS51900"/>
    </source>
</evidence>
<organism evidence="8 9">
    <name type="scientific">Nocardioides baekrokdamisoli</name>
    <dbReference type="NCBI Taxonomy" id="1804624"/>
    <lineage>
        <taxon>Bacteria</taxon>
        <taxon>Bacillati</taxon>
        <taxon>Actinomycetota</taxon>
        <taxon>Actinomycetes</taxon>
        <taxon>Propionibacteriales</taxon>
        <taxon>Nocardioidaceae</taxon>
        <taxon>Nocardioides</taxon>
    </lineage>
</organism>
<dbReference type="InterPro" id="IPR010998">
    <property type="entry name" value="Integrase_recombinase_N"/>
</dbReference>
<evidence type="ECO:0000256" key="1">
    <source>
        <dbReference type="ARBA" id="ARBA00008857"/>
    </source>
</evidence>
<evidence type="ECO:0000256" key="3">
    <source>
        <dbReference type="ARBA" id="ARBA00023125"/>
    </source>
</evidence>